<evidence type="ECO:0000313" key="2">
    <source>
        <dbReference type="EMBL" id="EPS67370.1"/>
    </source>
</evidence>
<protein>
    <submittedName>
        <fullName evidence="2">Uncharacterized protein</fullName>
    </submittedName>
</protein>
<dbReference type="OrthoDB" id="1730898at2759"/>
<dbReference type="Proteomes" id="UP000015453">
    <property type="component" value="Unassembled WGS sequence"/>
</dbReference>
<keyword evidence="3" id="KW-1185">Reference proteome</keyword>
<reference evidence="2 3" key="1">
    <citation type="journal article" date="2013" name="BMC Genomics">
        <title>The miniature genome of a carnivorous plant Genlisea aurea contains a low number of genes and short non-coding sequences.</title>
        <authorList>
            <person name="Leushkin E.V."/>
            <person name="Sutormin R.A."/>
            <person name="Nabieva E.R."/>
            <person name="Penin A.A."/>
            <person name="Kondrashov A.S."/>
            <person name="Logacheva M.D."/>
        </authorList>
    </citation>
    <scope>NUCLEOTIDE SEQUENCE [LARGE SCALE GENOMIC DNA]</scope>
</reference>
<dbReference type="AlphaFoldDB" id="S8CKZ7"/>
<name>S8CKZ7_9LAMI</name>
<gene>
    <name evidence="2" type="ORF">M569_07404</name>
</gene>
<feature type="region of interest" description="Disordered" evidence="1">
    <location>
        <begin position="26"/>
        <end position="76"/>
    </location>
</feature>
<dbReference type="EMBL" id="AUSU01003146">
    <property type="protein sequence ID" value="EPS67370.1"/>
    <property type="molecule type" value="Genomic_DNA"/>
</dbReference>
<proteinExistence type="predicted"/>
<evidence type="ECO:0000256" key="1">
    <source>
        <dbReference type="SAM" id="MobiDB-lite"/>
    </source>
</evidence>
<feature type="non-terminal residue" evidence="2">
    <location>
        <position position="203"/>
    </location>
</feature>
<feature type="compositionally biased region" description="Gly residues" evidence="1">
    <location>
        <begin position="60"/>
        <end position="69"/>
    </location>
</feature>
<feature type="region of interest" description="Disordered" evidence="1">
    <location>
        <begin position="142"/>
        <end position="183"/>
    </location>
</feature>
<feature type="compositionally biased region" description="Basic and acidic residues" evidence="1">
    <location>
        <begin position="26"/>
        <end position="38"/>
    </location>
</feature>
<comment type="caution">
    <text evidence="2">The sequence shown here is derived from an EMBL/GenBank/DDBJ whole genome shotgun (WGS) entry which is preliminary data.</text>
</comment>
<feature type="non-terminal residue" evidence="2">
    <location>
        <position position="1"/>
    </location>
</feature>
<sequence>RPMVRNNKKSFGDNFEEMELLLRERSRQEADDRERELNLCRSGSAPPTVEGSLSAIGGFFSHGGDGGAASGSPFGDITENKIGNGFLSEEELRTDPSYSSYYHSNVNLNPRLPPSILSKEDLRFAQRLQGWSSVIGDRRKANKIDSLDGAPGRAPFQMPPGFSSRKKEGGNASKKSGALEWDGDGLIGFHLGGNQKSLSEMLQ</sequence>
<accession>S8CKZ7</accession>
<evidence type="ECO:0000313" key="3">
    <source>
        <dbReference type="Proteomes" id="UP000015453"/>
    </source>
</evidence>
<organism evidence="2 3">
    <name type="scientific">Genlisea aurea</name>
    <dbReference type="NCBI Taxonomy" id="192259"/>
    <lineage>
        <taxon>Eukaryota</taxon>
        <taxon>Viridiplantae</taxon>
        <taxon>Streptophyta</taxon>
        <taxon>Embryophyta</taxon>
        <taxon>Tracheophyta</taxon>
        <taxon>Spermatophyta</taxon>
        <taxon>Magnoliopsida</taxon>
        <taxon>eudicotyledons</taxon>
        <taxon>Gunneridae</taxon>
        <taxon>Pentapetalae</taxon>
        <taxon>asterids</taxon>
        <taxon>lamiids</taxon>
        <taxon>Lamiales</taxon>
        <taxon>Lentibulariaceae</taxon>
        <taxon>Genlisea</taxon>
    </lineage>
</organism>